<protein>
    <submittedName>
        <fullName evidence="2">Capsule polysaccharide biosynthesis protein</fullName>
    </submittedName>
</protein>
<dbReference type="PANTHER" id="PTHR12475:SF4">
    <property type="entry name" value="PROTEIN THEM6"/>
    <property type="match status" value="1"/>
</dbReference>
<dbReference type="Gene3D" id="3.10.129.10">
    <property type="entry name" value="Hotdog Thioesterase"/>
    <property type="match status" value="1"/>
</dbReference>
<sequence length="286" mass="31966">MYGSGDTPPEYLSHTQGTMDTSVILNSITWQNTLLFAGGAYILLNLKGLPFVWHIRLLNCLKEHIILNRARKVDITTHGPQSLFYPVITTSSAPLLEIDYNMHKSNATYFTDLDINRVHLISSLFKDQLALGFSGGELNIALGSTACVFKREIKPYQTYEIHTRVLSWDEKWVYLVSHFVKTGGKKDKGEVVFGGSSIGVKDEKSILASAVTRYVFKKGRISASPETVLSRAGLLPEKGVNMKDGFWSWERVEEERKKGLDVARSFLALDGLHAMFRGDGKAIGMF</sequence>
<dbReference type="GeneID" id="37166407"/>
<dbReference type="PANTHER" id="PTHR12475">
    <property type="match status" value="1"/>
</dbReference>
<dbReference type="Proteomes" id="UP000249526">
    <property type="component" value="Unassembled WGS sequence"/>
</dbReference>
<keyword evidence="3" id="KW-1185">Reference proteome</keyword>
<dbReference type="SUPFAM" id="SSF54637">
    <property type="entry name" value="Thioesterase/thiol ester dehydrase-isomerase"/>
    <property type="match status" value="1"/>
</dbReference>
<dbReference type="RefSeq" id="XP_025512382.1">
    <property type="nucleotide sequence ID" value="XM_025663005.1"/>
</dbReference>
<accession>A0A8G1R020</accession>
<dbReference type="InterPro" id="IPR029069">
    <property type="entry name" value="HotDog_dom_sf"/>
</dbReference>
<evidence type="ECO:0000313" key="2">
    <source>
        <dbReference type="EMBL" id="RAH54460.1"/>
    </source>
</evidence>
<dbReference type="InterPro" id="IPR051490">
    <property type="entry name" value="THEM6_lcsJ_thioesterase"/>
</dbReference>
<reference evidence="2 3" key="1">
    <citation type="submission" date="2018-02" db="EMBL/GenBank/DDBJ databases">
        <title>The genomes of Aspergillus section Nigri reveals drivers in fungal speciation.</title>
        <authorList>
            <consortium name="DOE Joint Genome Institute"/>
            <person name="Vesth T.C."/>
            <person name="Nybo J."/>
            <person name="Theobald S."/>
            <person name="Brandl J."/>
            <person name="Frisvad J.C."/>
            <person name="Nielsen K.F."/>
            <person name="Lyhne E.K."/>
            <person name="Kogle M.E."/>
            <person name="Kuo A."/>
            <person name="Riley R."/>
            <person name="Clum A."/>
            <person name="Nolan M."/>
            <person name="Lipzen A."/>
            <person name="Salamov A."/>
            <person name="Henrissat B."/>
            <person name="Wiebenga A."/>
            <person name="De vries R.P."/>
            <person name="Grigoriev I.V."/>
            <person name="Mortensen U.H."/>
            <person name="Andersen M.R."/>
            <person name="Baker S.E."/>
        </authorList>
    </citation>
    <scope>NUCLEOTIDE SEQUENCE [LARGE SCALE GENOMIC DNA]</scope>
    <source>
        <strain evidence="2 3">CBS 112811</strain>
    </source>
</reference>
<dbReference type="Pfam" id="PF13279">
    <property type="entry name" value="4HBT_2"/>
    <property type="match status" value="1"/>
</dbReference>
<gene>
    <name evidence="2" type="ORF">BO85DRAFT_480400</name>
</gene>
<name>A0A8G1R020_9EURO</name>
<organism evidence="2 3">
    <name type="scientific">Aspergillus piperis CBS 112811</name>
    <dbReference type="NCBI Taxonomy" id="1448313"/>
    <lineage>
        <taxon>Eukaryota</taxon>
        <taxon>Fungi</taxon>
        <taxon>Dikarya</taxon>
        <taxon>Ascomycota</taxon>
        <taxon>Pezizomycotina</taxon>
        <taxon>Eurotiomycetes</taxon>
        <taxon>Eurotiomycetidae</taxon>
        <taxon>Eurotiales</taxon>
        <taxon>Aspergillaceae</taxon>
        <taxon>Aspergillus</taxon>
        <taxon>Aspergillus subgen. Circumdati</taxon>
    </lineage>
</organism>
<dbReference type="EMBL" id="KZ825072">
    <property type="protein sequence ID" value="RAH54460.1"/>
    <property type="molecule type" value="Genomic_DNA"/>
</dbReference>
<dbReference type="AlphaFoldDB" id="A0A8G1R020"/>
<evidence type="ECO:0000256" key="1">
    <source>
        <dbReference type="ARBA" id="ARBA00038476"/>
    </source>
</evidence>
<proteinExistence type="inferred from homology"/>
<dbReference type="CDD" id="cd00586">
    <property type="entry name" value="4HBT"/>
    <property type="match status" value="1"/>
</dbReference>
<evidence type="ECO:0000313" key="3">
    <source>
        <dbReference type="Proteomes" id="UP000249526"/>
    </source>
</evidence>
<comment type="similarity">
    <text evidence="1">Belongs to the lcsJ thioesterase family.</text>
</comment>